<evidence type="ECO:0000313" key="2">
    <source>
        <dbReference type="Proteomes" id="UP000821865"/>
    </source>
</evidence>
<protein>
    <submittedName>
        <fullName evidence="1">Uncharacterized protein</fullName>
    </submittedName>
</protein>
<organism evidence="1 2">
    <name type="scientific">Dermacentor silvarum</name>
    <name type="common">Tick</name>
    <dbReference type="NCBI Taxonomy" id="543639"/>
    <lineage>
        <taxon>Eukaryota</taxon>
        <taxon>Metazoa</taxon>
        <taxon>Ecdysozoa</taxon>
        <taxon>Arthropoda</taxon>
        <taxon>Chelicerata</taxon>
        <taxon>Arachnida</taxon>
        <taxon>Acari</taxon>
        <taxon>Parasitiformes</taxon>
        <taxon>Ixodida</taxon>
        <taxon>Ixodoidea</taxon>
        <taxon>Ixodidae</taxon>
        <taxon>Rhipicephalinae</taxon>
        <taxon>Dermacentor</taxon>
    </lineage>
</organism>
<proteinExistence type="predicted"/>
<comment type="caution">
    <text evidence="1">The sequence shown here is derived from an EMBL/GenBank/DDBJ whole genome shotgun (WGS) entry which is preliminary data.</text>
</comment>
<name>A0ACB8CTF5_DERSI</name>
<evidence type="ECO:0000313" key="1">
    <source>
        <dbReference type="EMBL" id="KAH7950353.1"/>
    </source>
</evidence>
<keyword evidence="2" id="KW-1185">Reference proteome</keyword>
<dbReference type="EMBL" id="CM023474">
    <property type="protein sequence ID" value="KAH7950353.1"/>
    <property type="molecule type" value="Genomic_DNA"/>
</dbReference>
<sequence length="341" mass="38206">MVSLMDMVWDTAAHILSVFGFGFGGLLLLLGFLVTLFEVVNLPTDLFVDTLILDEDAFGFGFGGLLLFLGFLVTLFEVVNLPTDLFVDTLILDEEYDYVILGGGSAGCVLANRLSADQSKMVLLLEAGGMEDAFSQVPLFAPLLIGGKFDWKYLPEPQEYACLSMEHQRCPWARGMAMGGSSAINFMFYVRGNRRDYDIWRDDFGAHGWSYEDVLPHFRNIETSSVPDHDASRARTAESCRRARAAAAIRARRCASSILHQRSDTYGDDPRNERGARSQRIPAQPAQQPIGEQRHFQRHLVSIHTSAILNTILLDQRHLGNEARNGDDDTDCVQRHLEYRP</sequence>
<gene>
    <name evidence="1" type="ORF">HPB49_022789</name>
</gene>
<dbReference type="Proteomes" id="UP000821865">
    <property type="component" value="Chromosome 5"/>
</dbReference>
<reference evidence="1" key="1">
    <citation type="submission" date="2020-05" db="EMBL/GenBank/DDBJ databases">
        <title>Large-scale comparative analyses of tick genomes elucidate their genetic diversity and vector capacities.</title>
        <authorList>
            <person name="Jia N."/>
            <person name="Wang J."/>
            <person name="Shi W."/>
            <person name="Du L."/>
            <person name="Sun Y."/>
            <person name="Zhan W."/>
            <person name="Jiang J."/>
            <person name="Wang Q."/>
            <person name="Zhang B."/>
            <person name="Ji P."/>
            <person name="Sakyi L.B."/>
            <person name="Cui X."/>
            <person name="Yuan T."/>
            <person name="Jiang B."/>
            <person name="Yang W."/>
            <person name="Lam T.T.-Y."/>
            <person name="Chang Q."/>
            <person name="Ding S."/>
            <person name="Wang X."/>
            <person name="Zhu J."/>
            <person name="Ruan X."/>
            <person name="Zhao L."/>
            <person name="Wei J."/>
            <person name="Que T."/>
            <person name="Du C."/>
            <person name="Cheng J."/>
            <person name="Dai P."/>
            <person name="Han X."/>
            <person name="Huang E."/>
            <person name="Gao Y."/>
            <person name="Liu J."/>
            <person name="Shao H."/>
            <person name="Ye R."/>
            <person name="Li L."/>
            <person name="Wei W."/>
            <person name="Wang X."/>
            <person name="Wang C."/>
            <person name="Yang T."/>
            <person name="Huo Q."/>
            <person name="Li W."/>
            <person name="Guo W."/>
            <person name="Chen H."/>
            <person name="Zhou L."/>
            <person name="Ni X."/>
            <person name="Tian J."/>
            <person name="Zhou Y."/>
            <person name="Sheng Y."/>
            <person name="Liu T."/>
            <person name="Pan Y."/>
            <person name="Xia L."/>
            <person name="Li J."/>
            <person name="Zhao F."/>
            <person name="Cao W."/>
        </authorList>
    </citation>
    <scope>NUCLEOTIDE SEQUENCE</scope>
    <source>
        <strain evidence="1">Dsil-2018</strain>
    </source>
</reference>
<accession>A0ACB8CTF5</accession>